<dbReference type="EMBL" id="AUZX01011187">
    <property type="protein sequence ID" value="EQD44027.1"/>
    <property type="molecule type" value="Genomic_DNA"/>
</dbReference>
<keyword evidence="2" id="KW-0418">Kinase</keyword>
<evidence type="ECO:0000256" key="1">
    <source>
        <dbReference type="ARBA" id="ARBA00022679"/>
    </source>
</evidence>
<sequence length="174" mass="18827">AFGSPRILVVGDLILDQYVYGDAERLSPEAPVPVVRERYRHTRVGGAANVAVFLAAMGAQPVLAGVCGDDASGGTLRELLLQAKVDAAPVISVERRPTSTKTRFIGLAQHRHQQQMLRLDHETLEPIDIASGNRLLVAVEEEMASCHLICIEDYNKGLLSDALCQKIISMARAA</sequence>
<name>T0ZHZ0_9ZZZZ</name>
<organism evidence="4">
    <name type="scientific">mine drainage metagenome</name>
    <dbReference type="NCBI Taxonomy" id="410659"/>
    <lineage>
        <taxon>unclassified sequences</taxon>
        <taxon>metagenomes</taxon>
        <taxon>ecological metagenomes</taxon>
    </lineage>
</organism>
<dbReference type="PROSITE" id="PS00583">
    <property type="entry name" value="PFKB_KINASES_1"/>
    <property type="match status" value="1"/>
</dbReference>
<comment type="caution">
    <text evidence="4">The sequence shown here is derived from an EMBL/GenBank/DDBJ whole genome shotgun (WGS) entry which is preliminary data.</text>
</comment>
<evidence type="ECO:0000256" key="2">
    <source>
        <dbReference type="ARBA" id="ARBA00022777"/>
    </source>
</evidence>
<dbReference type="InterPro" id="IPR011611">
    <property type="entry name" value="PfkB_dom"/>
</dbReference>
<dbReference type="Pfam" id="PF00294">
    <property type="entry name" value="PfkB"/>
    <property type="match status" value="1"/>
</dbReference>
<keyword evidence="1" id="KW-0808">Transferase</keyword>
<dbReference type="GO" id="GO:0033785">
    <property type="term" value="F:heptose 7-phosphate kinase activity"/>
    <property type="evidence" value="ECO:0007669"/>
    <property type="project" value="TreeGrafter"/>
</dbReference>
<gene>
    <name evidence="4" type="ORF">B1A_15252</name>
</gene>
<dbReference type="InterPro" id="IPR002173">
    <property type="entry name" value="Carboh/pur_kinase_PfkB_CS"/>
</dbReference>
<feature type="domain" description="Carbohydrate kinase PfkB" evidence="3">
    <location>
        <begin position="6"/>
        <end position="106"/>
    </location>
</feature>
<dbReference type="InterPro" id="IPR029056">
    <property type="entry name" value="Ribokinase-like"/>
</dbReference>
<accession>T0ZHZ0</accession>
<reference evidence="4" key="2">
    <citation type="journal article" date="2014" name="ISME J.">
        <title>Microbial stratification in low pH oxic and suboxic macroscopic growths along an acid mine drainage.</title>
        <authorList>
            <person name="Mendez-Garcia C."/>
            <person name="Mesa V."/>
            <person name="Sprenger R.R."/>
            <person name="Richter M."/>
            <person name="Diez M.S."/>
            <person name="Solano J."/>
            <person name="Bargiela R."/>
            <person name="Golyshina O.V."/>
            <person name="Manteca A."/>
            <person name="Ramos J.L."/>
            <person name="Gallego J.R."/>
            <person name="Llorente I."/>
            <person name="Martins Dos Santos V.A."/>
            <person name="Jensen O.N."/>
            <person name="Pelaez A.I."/>
            <person name="Sanchez J."/>
            <person name="Ferrer M."/>
        </authorList>
    </citation>
    <scope>NUCLEOTIDE SEQUENCE</scope>
</reference>
<reference evidence="4" key="1">
    <citation type="submission" date="2013-08" db="EMBL/GenBank/DDBJ databases">
        <authorList>
            <person name="Mendez C."/>
            <person name="Richter M."/>
            <person name="Ferrer M."/>
            <person name="Sanchez J."/>
        </authorList>
    </citation>
    <scope>NUCLEOTIDE SEQUENCE</scope>
</reference>
<dbReference type="AlphaFoldDB" id="T0ZHZ0"/>
<feature type="non-terminal residue" evidence="4">
    <location>
        <position position="174"/>
    </location>
</feature>
<feature type="non-terminal residue" evidence="4">
    <location>
        <position position="1"/>
    </location>
</feature>
<evidence type="ECO:0000313" key="4">
    <source>
        <dbReference type="EMBL" id="EQD44027.1"/>
    </source>
</evidence>
<dbReference type="GO" id="GO:0005829">
    <property type="term" value="C:cytosol"/>
    <property type="evidence" value="ECO:0007669"/>
    <property type="project" value="TreeGrafter"/>
</dbReference>
<dbReference type="Gene3D" id="3.40.1190.20">
    <property type="match status" value="1"/>
</dbReference>
<proteinExistence type="predicted"/>
<protein>
    <submittedName>
        <fullName evidence="4">ADP-heptose synthase</fullName>
    </submittedName>
</protein>
<dbReference type="SUPFAM" id="SSF53613">
    <property type="entry name" value="Ribokinase-like"/>
    <property type="match status" value="1"/>
</dbReference>
<dbReference type="GO" id="GO:0033786">
    <property type="term" value="F:heptose-1-phosphate adenylyltransferase activity"/>
    <property type="evidence" value="ECO:0007669"/>
    <property type="project" value="TreeGrafter"/>
</dbReference>
<evidence type="ECO:0000259" key="3">
    <source>
        <dbReference type="Pfam" id="PF00294"/>
    </source>
</evidence>
<dbReference type="PANTHER" id="PTHR46969:SF1">
    <property type="entry name" value="BIFUNCTIONAL PROTEIN HLDE"/>
    <property type="match status" value="1"/>
</dbReference>
<dbReference type="PANTHER" id="PTHR46969">
    <property type="entry name" value="BIFUNCTIONAL PROTEIN HLDE"/>
    <property type="match status" value="1"/>
</dbReference>